<evidence type="ECO:0000313" key="4">
    <source>
        <dbReference type="EMBL" id="WWD80674.1"/>
    </source>
</evidence>
<accession>A0A5C7F5H3</accession>
<dbReference type="CDD" id="cd05379">
    <property type="entry name" value="CAP_bacterial"/>
    <property type="match status" value="1"/>
</dbReference>
<evidence type="ECO:0000259" key="3">
    <source>
        <dbReference type="PROSITE" id="PS51272"/>
    </source>
</evidence>
<dbReference type="KEGG" id="ahal:FTX54_003645"/>
<dbReference type="Pfam" id="PF00395">
    <property type="entry name" value="SLH"/>
    <property type="match status" value="3"/>
</dbReference>
<feature type="domain" description="SLH" evidence="3">
    <location>
        <begin position="91"/>
        <end position="144"/>
    </location>
</feature>
<dbReference type="RefSeq" id="WP_147804425.1">
    <property type="nucleotide sequence ID" value="NZ_CP144914.1"/>
</dbReference>
<feature type="signal peptide" evidence="2">
    <location>
        <begin position="1"/>
        <end position="21"/>
    </location>
</feature>
<dbReference type="InterPro" id="IPR014044">
    <property type="entry name" value="CAP_dom"/>
</dbReference>
<feature type="chain" id="PRO_5044096802" evidence="2">
    <location>
        <begin position="22"/>
        <end position="329"/>
    </location>
</feature>
<reference evidence="4 5" key="1">
    <citation type="submission" date="2024-01" db="EMBL/GenBank/DDBJ databases">
        <title>Complete Genome Sequence of Alkalicoccus halolimnae BZ-SZ-XJ29T, a Moderately Halophilic Bacterium Isolated from a Salt Lake.</title>
        <authorList>
            <person name="Zhao B."/>
        </authorList>
    </citation>
    <scope>NUCLEOTIDE SEQUENCE [LARGE SCALE GENOMIC DNA]</scope>
    <source>
        <strain evidence="4 5">BZ-SZ-XJ29</strain>
    </source>
</reference>
<dbReference type="PROSITE" id="PS51272">
    <property type="entry name" value="SLH"/>
    <property type="match status" value="3"/>
</dbReference>
<dbReference type="AlphaFoldDB" id="A0A5C7F5H3"/>
<feature type="domain" description="SLH" evidence="3">
    <location>
        <begin position="145"/>
        <end position="208"/>
    </location>
</feature>
<evidence type="ECO:0000313" key="5">
    <source>
        <dbReference type="Proteomes" id="UP000321816"/>
    </source>
</evidence>
<organism evidence="4 5">
    <name type="scientific">Alkalicoccus halolimnae</name>
    <dbReference type="NCBI Taxonomy" id="1667239"/>
    <lineage>
        <taxon>Bacteria</taxon>
        <taxon>Bacillati</taxon>
        <taxon>Bacillota</taxon>
        <taxon>Bacilli</taxon>
        <taxon>Bacillales</taxon>
        <taxon>Bacillaceae</taxon>
        <taxon>Alkalicoccus</taxon>
    </lineage>
</organism>
<dbReference type="Pfam" id="PF00188">
    <property type="entry name" value="CAP"/>
    <property type="match status" value="1"/>
</dbReference>
<gene>
    <name evidence="4" type="ORF">FTX54_003645</name>
</gene>
<keyword evidence="5" id="KW-1185">Reference proteome</keyword>
<proteinExistence type="predicted"/>
<dbReference type="InterPro" id="IPR051465">
    <property type="entry name" value="Cell_Envelope_Struct_Comp"/>
</dbReference>
<dbReference type="EMBL" id="CP144914">
    <property type="protein sequence ID" value="WWD80674.1"/>
    <property type="molecule type" value="Genomic_DNA"/>
</dbReference>
<name>A0A5C7F5H3_9BACI</name>
<dbReference type="PANTHER" id="PTHR43308:SF5">
    <property type="entry name" value="S-LAYER PROTEIN _ PEPTIDOGLYCAN ENDO-BETA-N-ACETYLGLUCOSAMINIDASE"/>
    <property type="match status" value="1"/>
</dbReference>
<evidence type="ECO:0000256" key="1">
    <source>
        <dbReference type="ARBA" id="ARBA00022729"/>
    </source>
</evidence>
<dbReference type="SUPFAM" id="SSF55797">
    <property type="entry name" value="PR-1-like"/>
    <property type="match status" value="1"/>
</dbReference>
<sequence length="329" mass="36082">MSKTISIVIMFSLIFTFFAPAQQGEAAGSPFDDVAGMAWAEESVSSLSQQGIINGYEDGTFRPNNNISRQEAAVMMVRAVLSDEESGFQSDYTDVDTGSFYYEAISAASEYALFNGYPDGTFRPQENITRAESANILVSAFNFTGSETVFSDVNGHWAESDITALLAKGITTGYPDGTYKPGSSITRAEFAVLVDRSLKDEGVSVQREILRLTNEEREAHDLEPLKPHINLQAVADAKAEDMYVNDYFAHQSPEHGSPFDMMKAAGISYSAAAENIARGYHSAETVVGGWMDSYGHRNNILSERYTHLGVGYTSEGARGPYYVQMFIEK</sequence>
<dbReference type="InterPro" id="IPR001119">
    <property type="entry name" value="SLH_dom"/>
</dbReference>
<dbReference type="OrthoDB" id="9783944at2"/>
<dbReference type="PANTHER" id="PTHR43308">
    <property type="entry name" value="OUTER MEMBRANE PROTEIN ALPHA-RELATED"/>
    <property type="match status" value="1"/>
</dbReference>
<dbReference type="Proteomes" id="UP000321816">
    <property type="component" value="Chromosome"/>
</dbReference>
<protein>
    <submittedName>
        <fullName evidence="4">S-layer homology domain-containing protein</fullName>
    </submittedName>
</protein>
<keyword evidence="1 2" id="KW-0732">Signal</keyword>
<evidence type="ECO:0000256" key="2">
    <source>
        <dbReference type="SAM" id="SignalP"/>
    </source>
</evidence>
<dbReference type="InterPro" id="IPR035940">
    <property type="entry name" value="CAP_sf"/>
</dbReference>
<feature type="domain" description="SLH" evidence="3">
    <location>
        <begin position="27"/>
        <end position="90"/>
    </location>
</feature>
<dbReference type="Gene3D" id="3.40.33.10">
    <property type="entry name" value="CAP"/>
    <property type="match status" value="1"/>
</dbReference>